<keyword evidence="1" id="KW-0143">Chaperone</keyword>
<dbReference type="InterPro" id="IPR009012">
    <property type="entry name" value="GrpE_head"/>
</dbReference>
<protein>
    <submittedName>
        <fullName evidence="3">GrpE</fullName>
    </submittedName>
</protein>
<name>A0A174KZK9_9FIRM</name>
<dbReference type="GO" id="GO:0006457">
    <property type="term" value="P:protein folding"/>
    <property type="evidence" value="ECO:0007669"/>
    <property type="project" value="InterPro"/>
</dbReference>
<accession>A0A174KZK9</accession>
<dbReference type="GO" id="GO:0000774">
    <property type="term" value="F:adenyl-nucleotide exchange factor activity"/>
    <property type="evidence" value="ECO:0007669"/>
    <property type="project" value="InterPro"/>
</dbReference>
<evidence type="ECO:0000313" key="3">
    <source>
        <dbReference type="EMBL" id="CUP16131.1"/>
    </source>
</evidence>
<dbReference type="GO" id="GO:0051087">
    <property type="term" value="F:protein-folding chaperone binding"/>
    <property type="evidence" value="ECO:0007669"/>
    <property type="project" value="InterPro"/>
</dbReference>
<dbReference type="Proteomes" id="UP000095712">
    <property type="component" value="Unassembled WGS sequence"/>
</dbReference>
<evidence type="ECO:0000256" key="2">
    <source>
        <dbReference type="SAM" id="Coils"/>
    </source>
</evidence>
<keyword evidence="2" id="KW-0175">Coiled coil</keyword>
<dbReference type="Gene3D" id="2.30.22.10">
    <property type="entry name" value="Head domain of nucleotide exchange factor GrpE"/>
    <property type="match status" value="1"/>
</dbReference>
<reference evidence="3 4" key="1">
    <citation type="submission" date="2015-09" db="EMBL/GenBank/DDBJ databases">
        <authorList>
            <consortium name="Pathogen Informatics"/>
        </authorList>
    </citation>
    <scope>NUCLEOTIDE SEQUENCE [LARGE SCALE GENOMIC DNA]</scope>
    <source>
        <strain evidence="3 4">2789STDY5834911</strain>
    </source>
</reference>
<gene>
    <name evidence="3" type="ORF">ERS852523_00738</name>
</gene>
<feature type="coiled-coil region" evidence="2">
    <location>
        <begin position="42"/>
        <end position="90"/>
    </location>
</feature>
<dbReference type="Pfam" id="PF01025">
    <property type="entry name" value="GrpE"/>
    <property type="match status" value="1"/>
</dbReference>
<dbReference type="RefSeq" id="WP_055149647.1">
    <property type="nucleotide sequence ID" value="NZ_CZAW01000006.1"/>
</dbReference>
<dbReference type="InterPro" id="IPR000740">
    <property type="entry name" value="GrpE"/>
</dbReference>
<dbReference type="SUPFAM" id="SSF51064">
    <property type="entry name" value="Head domain of nucleotide exchange factor GrpE"/>
    <property type="match status" value="1"/>
</dbReference>
<dbReference type="AlphaFoldDB" id="A0A174KZK9"/>
<evidence type="ECO:0000256" key="1">
    <source>
        <dbReference type="ARBA" id="ARBA00023186"/>
    </source>
</evidence>
<evidence type="ECO:0000313" key="4">
    <source>
        <dbReference type="Proteomes" id="UP000095712"/>
    </source>
</evidence>
<dbReference type="GO" id="GO:0042803">
    <property type="term" value="F:protein homodimerization activity"/>
    <property type="evidence" value="ECO:0007669"/>
    <property type="project" value="InterPro"/>
</dbReference>
<organism evidence="3 4">
    <name type="scientific">Blautia wexlerae</name>
    <dbReference type="NCBI Taxonomy" id="418240"/>
    <lineage>
        <taxon>Bacteria</taxon>
        <taxon>Bacillati</taxon>
        <taxon>Bacillota</taxon>
        <taxon>Clostridia</taxon>
        <taxon>Lachnospirales</taxon>
        <taxon>Lachnospiraceae</taxon>
        <taxon>Blautia</taxon>
    </lineage>
</organism>
<proteinExistence type="predicted"/>
<dbReference type="EMBL" id="CZAW01000006">
    <property type="protein sequence ID" value="CUP16131.1"/>
    <property type="molecule type" value="Genomic_DNA"/>
</dbReference>
<dbReference type="OrthoDB" id="2064405at2"/>
<sequence>MFFLKKKRENENIQTILKEYLSQASDMYRQENSATGEILDRIQNEQAEMQNFLRKKMETLDDFLDQLQEEKEADDEIKELQKKSSEREKQLCQLISIYSEQLHTIEEFLSDKEGWHEQFRMMSQKRKQVGSLAQIQEIGTVGEPFNYRLHDIIKTEETDQETVDGIISRVYAPGLLYQGQVIKKAQVCVYKK</sequence>